<evidence type="ECO:0000259" key="2">
    <source>
        <dbReference type="Pfam" id="PF10648"/>
    </source>
</evidence>
<feature type="domain" description="Bacterial spore germination immunoglobulin-like" evidence="2">
    <location>
        <begin position="102"/>
        <end position="173"/>
    </location>
</feature>
<sequence>MSQKKSKYWIFIVIIVIVLLAVFTAAWFFYFKDRVNVKVESSPSPAVSSSIVASFSPSPSASPTSTANAEKTIKEVHCLQKPAKSTNITVENLEDYSIQKSKDLTFRGKASVFENQFNFRLKDCRGPVIKEGLVEASGEMGNAVYNKSISAVLSRSPMDVILEVYENSAADGSEKSLTQVPLRLTQ</sequence>
<dbReference type="Pfam" id="PF10648">
    <property type="entry name" value="Gmad2"/>
    <property type="match status" value="1"/>
</dbReference>
<reference evidence="3 4" key="1">
    <citation type="journal article" date="2015" name="Nature">
        <title>rRNA introns, odd ribosomes, and small enigmatic genomes across a large radiation of phyla.</title>
        <authorList>
            <person name="Brown C.T."/>
            <person name="Hug L.A."/>
            <person name="Thomas B.C."/>
            <person name="Sharon I."/>
            <person name="Castelle C.J."/>
            <person name="Singh A."/>
            <person name="Wilkins M.J."/>
            <person name="Williams K.H."/>
            <person name="Banfield J.F."/>
        </authorList>
    </citation>
    <scope>NUCLEOTIDE SEQUENCE [LARGE SCALE GENOMIC DNA]</scope>
</reference>
<keyword evidence="1" id="KW-1133">Transmembrane helix</keyword>
<dbReference type="EMBL" id="LBUX01000020">
    <property type="protein sequence ID" value="KKQ73919.1"/>
    <property type="molecule type" value="Genomic_DNA"/>
</dbReference>
<keyword evidence="1" id="KW-0472">Membrane</keyword>
<dbReference type="InterPro" id="IPR018911">
    <property type="entry name" value="Gmad2_Ig-like_dom"/>
</dbReference>
<keyword evidence="1" id="KW-0812">Transmembrane</keyword>
<dbReference type="Proteomes" id="UP000034498">
    <property type="component" value="Unassembled WGS sequence"/>
</dbReference>
<accession>A0A0G0MJL1</accession>
<name>A0A0G0MJL1_9BACT</name>
<evidence type="ECO:0000313" key="4">
    <source>
        <dbReference type="Proteomes" id="UP000034498"/>
    </source>
</evidence>
<evidence type="ECO:0000313" key="3">
    <source>
        <dbReference type="EMBL" id="KKQ73919.1"/>
    </source>
</evidence>
<dbReference type="STRING" id="1618336.US94_C0020G0004"/>
<protein>
    <recommendedName>
        <fullName evidence="2">Bacterial spore germination immunoglobulin-like domain-containing protein</fullName>
    </recommendedName>
</protein>
<feature type="transmembrane region" description="Helical" evidence="1">
    <location>
        <begin position="9"/>
        <end position="30"/>
    </location>
</feature>
<gene>
    <name evidence="3" type="ORF">US94_C0020G0004</name>
</gene>
<proteinExistence type="predicted"/>
<organism evidence="3 4">
    <name type="scientific">Berkelbacteria bacterium GW2011_GWB1_38_5</name>
    <dbReference type="NCBI Taxonomy" id="1618336"/>
    <lineage>
        <taxon>Bacteria</taxon>
        <taxon>Candidatus Berkelbacteria</taxon>
    </lineage>
</organism>
<evidence type="ECO:0000256" key="1">
    <source>
        <dbReference type="SAM" id="Phobius"/>
    </source>
</evidence>
<dbReference type="AlphaFoldDB" id="A0A0G0MJL1"/>
<comment type="caution">
    <text evidence="3">The sequence shown here is derived from an EMBL/GenBank/DDBJ whole genome shotgun (WGS) entry which is preliminary data.</text>
</comment>